<dbReference type="PANTHER" id="PTHR12302:SF26">
    <property type="entry name" value="BLR1266 PROTEIN"/>
    <property type="match status" value="1"/>
</dbReference>
<sequence length="185" mass="19790">MTRGLRLIRDGVTAFALLALVALIAAKLNDAAKIEHMGAFHAADGDSLTLGAERLRLEGIDAPELNQSCEREGKAWACGRAAREALQGMVLASGTLCQGSRHDRYDRLLVICRSGAGGDINAAMVRQGMAISYGGYAKEEADAKAQKAGLWAGTFERPRDVRDHARQSSGFDGALHLIGRIVGWE</sequence>
<feature type="domain" description="TNase-like" evidence="1">
    <location>
        <begin position="44"/>
        <end position="153"/>
    </location>
</feature>
<dbReference type="InterPro" id="IPR016071">
    <property type="entry name" value="Staphylococal_nuclease_OB-fold"/>
</dbReference>
<dbReference type="AlphaFoldDB" id="A0A1B8R875"/>
<name>A0A1B8R875_RHILT</name>
<dbReference type="EMBL" id="KX489909">
    <property type="protein sequence ID" value="AOO92273.1"/>
    <property type="molecule type" value="Genomic_DNA"/>
</dbReference>
<organism evidence="2">
    <name type="scientific">Rhizobium leguminosarum bv. trifolii</name>
    <dbReference type="NCBI Taxonomy" id="386"/>
    <lineage>
        <taxon>Bacteria</taxon>
        <taxon>Pseudomonadati</taxon>
        <taxon>Pseudomonadota</taxon>
        <taxon>Alphaproteobacteria</taxon>
        <taxon>Hyphomicrobiales</taxon>
        <taxon>Rhizobiaceae</taxon>
        <taxon>Rhizobium/Agrobacterium group</taxon>
        <taxon>Rhizobium</taxon>
    </lineage>
</organism>
<dbReference type="PANTHER" id="PTHR12302">
    <property type="entry name" value="EBNA2 BINDING PROTEIN P100"/>
    <property type="match status" value="1"/>
</dbReference>
<dbReference type="Pfam" id="PF00565">
    <property type="entry name" value="SNase"/>
    <property type="match status" value="1"/>
</dbReference>
<evidence type="ECO:0000313" key="2">
    <source>
        <dbReference type="EMBL" id="AOO92273.1"/>
    </source>
</evidence>
<reference evidence="2" key="2">
    <citation type="journal article" date="2016" name="Front. Microbiol.">
        <title>The Regulatory Protein RosR Affects Rhizobium leguminosarum bv. trifolii Protein Profiles, Cell Surface Properties, and Symbiosis with Clover.</title>
        <authorList>
            <person name="Rachwal K."/>
            <person name="Boguszewska A."/>
            <person name="Kopcinska J."/>
            <person name="Karas M."/>
            <person name="Tchorzewski M."/>
            <person name="Janczarek M."/>
        </authorList>
    </citation>
    <scope>NUCLEOTIDE SEQUENCE</scope>
    <source>
        <strain evidence="2">Rt24.2</strain>
    </source>
</reference>
<dbReference type="GeneID" id="61424278"/>
<evidence type="ECO:0000259" key="1">
    <source>
        <dbReference type="PROSITE" id="PS50830"/>
    </source>
</evidence>
<dbReference type="SUPFAM" id="SSF50199">
    <property type="entry name" value="Staphylococcal nuclease"/>
    <property type="match status" value="1"/>
</dbReference>
<accession>A0A1B8R875</accession>
<reference evidence="2" key="1">
    <citation type="journal article" date="2015" name="BMC Genomics">
        <title>Transcriptome profiling of a Rhizobium leguminosarum bv. trifolii rosR mutant reveals the role of the transcriptional regulator RosR in motility, synthesis of cell-surface components, and other cellular processes.</title>
        <authorList>
            <person name="Rachwal K."/>
            <person name="Matczynska E."/>
            <person name="Janczarek M."/>
        </authorList>
    </citation>
    <scope>NUCLEOTIDE SEQUENCE</scope>
    <source>
        <strain evidence="2">Rt24.2</strain>
    </source>
</reference>
<dbReference type="InterPro" id="IPR035437">
    <property type="entry name" value="SNase_OB-fold_sf"/>
</dbReference>
<dbReference type="RefSeq" id="WP_028733065.1">
    <property type="nucleotide sequence ID" value="NZ_MAMO01000146.1"/>
</dbReference>
<dbReference type="Gene3D" id="2.40.50.90">
    <property type="match status" value="1"/>
</dbReference>
<protein>
    <submittedName>
        <fullName evidence="2">Exopolysaccharide biosynthesis protein</fullName>
    </submittedName>
</protein>
<dbReference type="PROSITE" id="PS50830">
    <property type="entry name" value="TNASE_3"/>
    <property type="match status" value="1"/>
</dbReference>
<dbReference type="SMART" id="SM00318">
    <property type="entry name" value="SNc"/>
    <property type="match status" value="1"/>
</dbReference>
<proteinExistence type="predicted"/>